<name>A0A4C1YMH9_EUMVA</name>
<comment type="caution">
    <text evidence="1">The sequence shown here is derived from an EMBL/GenBank/DDBJ whole genome shotgun (WGS) entry which is preliminary data.</text>
</comment>
<evidence type="ECO:0000313" key="2">
    <source>
        <dbReference type="Proteomes" id="UP000299102"/>
    </source>
</evidence>
<sequence length="209" mass="22617">MEKIVKNTGKSKRFLYIKIRRYRLINLRRRSREALIVALVLIESKWGGVAHLSPLSPVLLAGAGASPAADSRGCNMFFDSVENAARLLTDVALLKGFPSSIPVEGVTKEAARGELHRKLGAGANKGGRGRGALCRPPRERRYCIVKYGSSALLDDLKVLSGAAGAGGGCPGHAAVSHRAAAPRRNRCPHFIILLICELHAVNVKMEYRR</sequence>
<dbReference type="EMBL" id="BGZK01001285">
    <property type="protein sequence ID" value="GBP76293.1"/>
    <property type="molecule type" value="Genomic_DNA"/>
</dbReference>
<keyword evidence="2" id="KW-1185">Reference proteome</keyword>
<reference evidence="1 2" key="1">
    <citation type="journal article" date="2019" name="Commun. Biol.">
        <title>The bagworm genome reveals a unique fibroin gene that provides high tensile strength.</title>
        <authorList>
            <person name="Kono N."/>
            <person name="Nakamura H."/>
            <person name="Ohtoshi R."/>
            <person name="Tomita M."/>
            <person name="Numata K."/>
            <person name="Arakawa K."/>
        </authorList>
    </citation>
    <scope>NUCLEOTIDE SEQUENCE [LARGE SCALE GENOMIC DNA]</scope>
</reference>
<dbReference type="Proteomes" id="UP000299102">
    <property type="component" value="Unassembled WGS sequence"/>
</dbReference>
<gene>
    <name evidence="1" type="ORF">EVAR_28921_1</name>
</gene>
<protein>
    <submittedName>
        <fullName evidence="1">Uncharacterized protein</fullName>
    </submittedName>
</protein>
<accession>A0A4C1YMH9</accession>
<proteinExistence type="predicted"/>
<dbReference type="AlphaFoldDB" id="A0A4C1YMH9"/>
<organism evidence="1 2">
    <name type="scientific">Eumeta variegata</name>
    <name type="common">Bagworm moth</name>
    <name type="synonym">Eumeta japonica</name>
    <dbReference type="NCBI Taxonomy" id="151549"/>
    <lineage>
        <taxon>Eukaryota</taxon>
        <taxon>Metazoa</taxon>
        <taxon>Ecdysozoa</taxon>
        <taxon>Arthropoda</taxon>
        <taxon>Hexapoda</taxon>
        <taxon>Insecta</taxon>
        <taxon>Pterygota</taxon>
        <taxon>Neoptera</taxon>
        <taxon>Endopterygota</taxon>
        <taxon>Lepidoptera</taxon>
        <taxon>Glossata</taxon>
        <taxon>Ditrysia</taxon>
        <taxon>Tineoidea</taxon>
        <taxon>Psychidae</taxon>
        <taxon>Oiketicinae</taxon>
        <taxon>Eumeta</taxon>
    </lineage>
</organism>
<evidence type="ECO:0000313" key="1">
    <source>
        <dbReference type="EMBL" id="GBP76293.1"/>
    </source>
</evidence>